<dbReference type="InterPro" id="IPR029472">
    <property type="entry name" value="Copia-like_N"/>
</dbReference>
<name>A0A2N9FR84_FAGSY</name>
<feature type="domain" description="Retrotransposon Copia-like N-terminal" evidence="1">
    <location>
        <begin position="9"/>
        <end position="46"/>
    </location>
</feature>
<accession>A0A2N9FR84</accession>
<protein>
    <recommendedName>
        <fullName evidence="1">Retrotransposon Copia-like N-terminal domain-containing protein</fullName>
    </recommendedName>
</protein>
<dbReference type="PANTHER" id="PTHR34222">
    <property type="entry name" value="GAG_PRE-INTEGRS DOMAIN-CONTAINING PROTEIN"/>
    <property type="match status" value="1"/>
</dbReference>
<dbReference type="EMBL" id="OIVN01000410">
    <property type="protein sequence ID" value="SPC79746.1"/>
    <property type="molecule type" value="Genomic_DNA"/>
</dbReference>
<organism evidence="3">
    <name type="scientific">Fagus sylvatica</name>
    <name type="common">Beechnut</name>
    <dbReference type="NCBI Taxonomy" id="28930"/>
    <lineage>
        <taxon>Eukaryota</taxon>
        <taxon>Viridiplantae</taxon>
        <taxon>Streptophyta</taxon>
        <taxon>Embryophyta</taxon>
        <taxon>Tracheophyta</taxon>
        <taxon>Spermatophyta</taxon>
        <taxon>Magnoliopsida</taxon>
        <taxon>eudicotyledons</taxon>
        <taxon>Gunneridae</taxon>
        <taxon>Pentapetalae</taxon>
        <taxon>rosids</taxon>
        <taxon>fabids</taxon>
        <taxon>Fagales</taxon>
        <taxon>Fagaceae</taxon>
        <taxon>Fagus</taxon>
    </lineage>
</organism>
<dbReference type="PANTHER" id="PTHR34222:SF100">
    <property type="entry name" value="CCHC-TYPE DOMAIN-CONTAINING PROTEIN"/>
    <property type="match status" value="1"/>
</dbReference>
<gene>
    <name evidence="3" type="ORF">FSB_LOCUS21119</name>
    <name evidence="2" type="ORF">FSB_LOCUS7628</name>
</gene>
<dbReference type="Pfam" id="PF14244">
    <property type="entry name" value="Retrotran_gag_3"/>
    <property type="match status" value="1"/>
</dbReference>
<evidence type="ECO:0000313" key="2">
    <source>
        <dbReference type="EMBL" id="SPC79746.1"/>
    </source>
</evidence>
<reference evidence="3" key="1">
    <citation type="submission" date="2018-02" db="EMBL/GenBank/DDBJ databases">
        <authorList>
            <person name="Cohen D.B."/>
            <person name="Kent A.D."/>
        </authorList>
    </citation>
    <scope>NUCLEOTIDE SEQUENCE</scope>
</reference>
<sequence length="180" mass="20851">MDKAELPKIVTTVLNGHNYVMWSQDMRSFLKGHRLWRYITGEIQAPVHSKDEDYMKCNNLATKRNQFRLIQFLMTLTSEFELVRAALLQHVPLPTLKFAMIQFLSHETCLRTLQPHHPDAVLATTARPSNSSSSRNGLKYCKKCHMQGHLLSKYSTIQYRYCHKIGYIVYNCPTKPPKPG</sequence>
<dbReference type="AlphaFoldDB" id="A0A2N9FR84"/>
<evidence type="ECO:0000313" key="3">
    <source>
        <dbReference type="EMBL" id="SPC93237.1"/>
    </source>
</evidence>
<proteinExistence type="predicted"/>
<evidence type="ECO:0000259" key="1">
    <source>
        <dbReference type="Pfam" id="PF14244"/>
    </source>
</evidence>
<dbReference type="EMBL" id="OIVN01001374">
    <property type="protein sequence ID" value="SPC93237.1"/>
    <property type="molecule type" value="Genomic_DNA"/>
</dbReference>